<dbReference type="InterPro" id="IPR053781">
    <property type="entry name" value="F-box_AtFBL13-like"/>
</dbReference>
<protein>
    <recommendedName>
        <fullName evidence="1">F-box domain-containing protein</fullName>
    </recommendedName>
</protein>
<dbReference type="Proteomes" id="UP001293593">
    <property type="component" value="Unassembled WGS sequence"/>
</dbReference>
<dbReference type="CDD" id="cd22160">
    <property type="entry name" value="F-box_AtFBL13-like"/>
    <property type="match status" value="1"/>
</dbReference>
<comment type="caution">
    <text evidence="2">The sequence shown here is derived from an EMBL/GenBank/DDBJ whole genome shotgun (WGS) entry which is preliminary data.</text>
</comment>
<dbReference type="PROSITE" id="PS51450">
    <property type="entry name" value="LRR"/>
    <property type="match status" value="1"/>
</dbReference>
<reference evidence="2" key="1">
    <citation type="submission" date="2023-10" db="EMBL/GenBank/DDBJ databases">
        <title>Chromosome-level genome of the transformable northern wattle, Acacia crassicarpa.</title>
        <authorList>
            <person name="Massaro I."/>
            <person name="Sinha N.R."/>
            <person name="Poethig S."/>
            <person name="Leichty A.R."/>
        </authorList>
    </citation>
    <scope>NUCLEOTIDE SEQUENCE</scope>
    <source>
        <strain evidence="2">Acra3RX</strain>
        <tissue evidence="2">Leaf</tissue>
    </source>
</reference>
<feature type="domain" description="F-box" evidence="1">
    <location>
        <begin position="22"/>
        <end position="72"/>
    </location>
</feature>
<keyword evidence="3" id="KW-1185">Reference proteome</keyword>
<dbReference type="InterPro" id="IPR001810">
    <property type="entry name" value="F-box_dom"/>
</dbReference>
<dbReference type="SMART" id="SM00579">
    <property type="entry name" value="FBD"/>
    <property type="match status" value="1"/>
</dbReference>
<dbReference type="InterPro" id="IPR001611">
    <property type="entry name" value="Leu-rich_rpt"/>
</dbReference>
<dbReference type="SMART" id="SM00256">
    <property type="entry name" value="FBOX"/>
    <property type="match status" value="1"/>
</dbReference>
<dbReference type="PANTHER" id="PTHR31900:SF30">
    <property type="entry name" value="SUPERFAMILY PROTEIN, PUTATIVE-RELATED"/>
    <property type="match status" value="1"/>
</dbReference>
<evidence type="ECO:0000259" key="1">
    <source>
        <dbReference type="PROSITE" id="PS50181"/>
    </source>
</evidence>
<sequence>MNNLVLSPDSSKRYRHDVIDKKDVISELPDSLLHHILSFLSTRDAIRTSLLARRWKFLWTYLSDFNIKLEDRQKQIIHLFNQVDTILEKAKFIKRFSLLAFEDVDVDKVYCWTITLLLKHKIQELELSLNLRSPFLLANYLTVLKSLIVMDLELPCVLEVAGCVHFPCLKTLELQFITFADETSAQHLFSGCPVLQKLTLENCGWKNVQNVSIKIPTLTTLIIEDESDSILNCKVTIDAVNLRSLSYNYNFIIELIPVGLTSLADAFIDVSTIHPSLEQYTIPRAIRLFGGILHVKSLVLSKYALSTLSLAENLLSRLPTFHNLTHLGVDREMYDFTGEALMDILEKSPKLEVLDIVDGFDQDYCSDGEVWTLRSVPHCIKHSLKLVRITDFWGRVAEMQFLIFLLKNATVLRAVNISCGESLSADLEKQAEINNQLQVTRKGLPSCAIEFRCRGSCAKFLNQ</sequence>
<dbReference type="SUPFAM" id="SSF81383">
    <property type="entry name" value="F-box domain"/>
    <property type="match status" value="1"/>
</dbReference>
<dbReference type="Pfam" id="PF08387">
    <property type="entry name" value="FBD"/>
    <property type="match status" value="1"/>
</dbReference>
<dbReference type="EMBL" id="JAWXYG010000012">
    <property type="protein sequence ID" value="KAK4257408.1"/>
    <property type="molecule type" value="Genomic_DNA"/>
</dbReference>
<dbReference type="SUPFAM" id="SSF52058">
    <property type="entry name" value="L domain-like"/>
    <property type="match status" value="1"/>
</dbReference>
<evidence type="ECO:0000313" key="2">
    <source>
        <dbReference type="EMBL" id="KAK4257408.1"/>
    </source>
</evidence>
<dbReference type="InterPro" id="IPR006566">
    <property type="entry name" value="FBD"/>
</dbReference>
<dbReference type="InterPro" id="IPR050232">
    <property type="entry name" value="FBL13/AtMIF1-like"/>
</dbReference>
<evidence type="ECO:0000313" key="3">
    <source>
        <dbReference type="Proteomes" id="UP001293593"/>
    </source>
</evidence>
<proteinExistence type="predicted"/>
<dbReference type="Pfam" id="PF24758">
    <property type="entry name" value="LRR_At5g56370"/>
    <property type="match status" value="1"/>
</dbReference>
<dbReference type="AlphaFoldDB" id="A0AAE1MCG4"/>
<dbReference type="Gene3D" id="1.20.1280.50">
    <property type="match status" value="1"/>
</dbReference>
<dbReference type="PANTHER" id="PTHR31900">
    <property type="entry name" value="F-BOX/RNI SUPERFAMILY PROTEIN-RELATED"/>
    <property type="match status" value="1"/>
</dbReference>
<dbReference type="InterPro" id="IPR036047">
    <property type="entry name" value="F-box-like_dom_sf"/>
</dbReference>
<dbReference type="Gene3D" id="3.80.10.10">
    <property type="entry name" value="Ribonuclease Inhibitor"/>
    <property type="match status" value="1"/>
</dbReference>
<accession>A0AAE1MCG4</accession>
<dbReference type="Pfam" id="PF00646">
    <property type="entry name" value="F-box"/>
    <property type="match status" value="1"/>
</dbReference>
<organism evidence="2 3">
    <name type="scientific">Acacia crassicarpa</name>
    <name type="common">northern wattle</name>
    <dbReference type="NCBI Taxonomy" id="499986"/>
    <lineage>
        <taxon>Eukaryota</taxon>
        <taxon>Viridiplantae</taxon>
        <taxon>Streptophyta</taxon>
        <taxon>Embryophyta</taxon>
        <taxon>Tracheophyta</taxon>
        <taxon>Spermatophyta</taxon>
        <taxon>Magnoliopsida</taxon>
        <taxon>eudicotyledons</taxon>
        <taxon>Gunneridae</taxon>
        <taxon>Pentapetalae</taxon>
        <taxon>rosids</taxon>
        <taxon>fabids</taxon>
        <taxon>Fabales</taxon>
        <taxon>Fabaceae</taxon>
        <taxon>Caesalpinioideae</taxon>
        <taxon>mimosoid clade</taxon>
        <taxon>Acacieae</taxon>
        <taxon>Acacia</taxon>
    </lineage>
</organism>
<dbReference type="PROSITE" id="PS50181">
    <property type="entry name" value="FBOX"/>
    <property type="match status" value="1"/>
</dbReference>
<dbReference type="InterPro" id="IPR032675">
    <property type="entry name" value="LRR_dom_sf"/>
</dbReference>
<dbReference type="InterPro" id="IPR055411">
    <property type="entry name" value="LRR_FXL15/At3g58940/PEG3-like"/>
</dbReference>
<gene>
    <name evidence="2" type="ORF">QN277_007001</name>
</gene>
<name>A0AAE1MCG4_9FABA</name>